<evidence type="ECO:0000313" key="1">
    <source>
        <dbReference type="EMBL" id="EEQ64044.1"/>
    </source>
</evidence>
<reference evidence="2" key="1">
    <citation type="journal article" date="2014" name="Genome Announc.">
        <title>Draft genome sequences of six enterohepatic helicobacter species isolated from humans and one from rhesus macaques.</title>
        <authorList>
            <person name="Shen Z."/>
            <person name="Sheh A."/>
            <person name="Young S.K."/>
            <person name="Abouelliel A."/>
            <person name="Ward D.V."/>
            <person name="Earl A.M."/>
            <person name="Fox J.G."/>
        </authorList>
    </citation>
    <scope>NUCLEOTIDE SEQUENCE [LARGE SCALE GENOMIC DNA]</scope>
    <source>
        <strain evidence="2">MIT 98-5489</strain>
    </source>
</reference>
<name>C5F189_9HELI</name>
<gene>
    <name evidence="1" type="ORF">HPMG_01501</name>
</gene>
<evidence type="ECO:0000313" key="2">
    <source>
        <dbReference type="Proteomes" id="UP000003953"/>
    </source>
</evidence>
<dbReference type="Proteomes" id="UP000003953">
    <property type="component" value="Unassembled WGS sequence"/>
</dbReference>
<keyword evidence="2" id="KW-1185">Reference proteome</keyword>
<dbReference type="HOGENOM" id="CLU_3008068_0_0_7"/>
<protein>
    <submittedName>
        <fullName evidence="1">Uncharacterized protein</fullName>
    </submittedName>
</protein>
<organism evidence="1 2">
    <name type="scientific">Helicobacter pullorum MIT 98-5489</name>
    <dbReference type="NCBI Taxonomy" id="537972"/>
    <lineage>
        <taxon>Bacteria</taxon>
        <taxon>Pseudomonadati</taxon>
        <taxon>Campylobacterota</taxon>
        <taxon>Epsilonproteobacteria</taxon>
        <taxon>Campylobacterales</taxon>
        <taxon>Helicobacteraceae</taxon>
        <taxon>Helicobacter</taxon>
    </lineage>
</organism>
<dbReference type="EMBL" id="DS990445">
    <property type="protein sequence ID" value="EEQ64044.1"/>
    <property type="molecule type" value="Genomic_DNA"/>
</dbReference>
<accession>C5F189</accession>
<dbReference type="AlphaFoldDB" id="C5F189"/>
<sequence>MILFTLHLKNNKNNNENYLLRKFLYPKTMNIICQFTFDLKIRSIREILAQNPKDSS</sequence>
<proteinExistence type="predicted"/>